<dbReference type="NCBIfam" id="NF041216">
    <property type="entry name" value="CU044_2847_fam"/>
    <property type="match status" value="1"/>
</dbReference>
<evidence type="ECO:0000259" key="1">
    <source>
        <dbReference type="Pfam" id="PF19493"/>
    </source>
</evidence>
<evidence type="ECO:0000313" key="3">
    <source>
        <dbReference type="Proteomes" id="UP000053127"/>
    </source>
</evidence>
<dbReference type="InterPro" id="IPR045794">
    <property type="entry name" value="Trypco1"/>
</dbReference>
<dbReference type="Pfam" id="PF19493">
    <property type="entry name" value="Trypco1"/>
    <property type="match status" value="1"/>
</dbReference>
<reference evidence="2 3" key="1">
    <citation type="submission" date="2015-10" db="EMBL/GenBank/DDBJ databases">
        <title>Draft genome sequence of Streptomyces yokosukanensis DSM 40224, type strain for the species Streptomyces yokosukanensis.</title>
        <authorList>
            <person name="Ruckert C."/>
            <person name="Winkler A."/>
            <person name="Kalinowski J."/>
            <person name="Kampfer P."/>
            <person name="Glaeser S."/>
        </authorList>
    </citation>
    <scope>NUCLEOTIDE SEQUENCE [LARGE SCALE GENOMIC DNA]</scope>
    <source>
        <strain evidence="2 3">DSM 40224</strain>
    </source>
</reference>
<comment type="caution">
    <text evidence="2">The sequence shown here is derived from an EMBL/GenBank/DDBJ whole genome shotgun (WGS) entry which is preliminary data.</text>
</comment>
<protein>
    <recommendedName>
        <fullName evidence="1">Trypsin-co-occurring domain-containing protein</fullName>
    </recommendedName>
</protein>
<accession>A0A101P779</accession>
<name>A0A101P779_9ACTN</name>
<dbReference type="RefSeq" id="WP_067122672.1">
    <property type="nucleotide sequence ID" value="NZ_JBFACD010000005.1"/>
</dbReference>
<dbReference type="AlphaFoldDB" id="A0A101P779"/>
<dbReference type="STRING" id="67386.AQI95_14900"/>
<keyword evidence="3" id="KW-1185">Reference proteome</keyword>
<dbReference type="Proteomes" id="UP000053127">
    <property type="component" value="Unassembled WGS sequence"/>
</dbReference>
<gene>
    <name evidence="2" type="ORF">AQI95_14900</name>
</gene>
<sequence length="109" mass="11537">MTEVVSFAGPDGSCLNVEVADEASGLERISRDPDGTARAGRHLMDALAQARPAITSVIDSVRELGPDGYEIEFGLKFNAETGVVIAKTTVEGHFVVKVNWTRPAPDPAA</sequence>
<proteinExistence type="predicted"/>
<feature type="domain" description="Trypsin-co-occurring" evidence="1">
    <location>
        <begin position="10"/>
        <end position="102"/>
    </location>
</feature>
<evidence type="ECO:0000313" key="2">
    <source>
        <dbReference type="EMBL" id="KUN06180.1"/>
    </source>
</evidence>
<organism evidence="2 3">
    <name type="scientific">Streptomyces yokosukanensis</name>
    <dbReference type="NCBI Taxonomy" id="67386"/>
    <lineage>
        <taxon>Bacteria</taxon>
        <taxon>Bacillati</taxon>
        <taxon>Actinomycetota</taxon>
        <taxon>Actinomycetes</taxon>
        <taxon>Kitasatosporales</taxon>
        <taxon>Streptomycetaceae</taxon>
        <taxon>Streptomyces</taxon>
    </lineage>
</organism>
<dbReference type="EMBL" id="LMWN01000018">
    <property type="protein sequence ID" value="KUN06180.1"/>
    <property type="molecule type" value="Genomic_DNA"/>
</dbReference>